<sequence>MFVKNIIVVVLELFILQAIVVVDAKPYAENTRNSEELVIDEQKILDFLDSIAAEIEAELEAYFPAERTKDEKKVREDKRVVTTAIPIPKTAILKVKSETEKNDGKKKCNTEDLMEYLDCVYEDLVGYFS</sequence>
<organism evidence="2 3">
    <name type="scientific">Trichogramma kaykai</name>
    <dbReference type="NCBI Taxonomy" id="54128"/>
    <lineage>
        <taxon>Eukaryota</taxon>
        <taxon>Metazoa</taxon>
        <taxon>Ecdysozoa</taxon>
        <taxon>Arthropoda</taxon>
        <taxon>Hexapoda</taxon>
        <taxon>Insecta</taxon>
        <taxon>Pterygota</taxon>
        <taxon>Neoptera</taxon>
        <taxon>Endopterygota</taxon>
        <taxon>Hymenoptera</taxon>
        <taxon>Apocrita</taxon>
        <taxon>Proctotrupomorpha</taxon>
        <taxon>Chalcidoidea</taxon>
        <taxon>Trichogrammatidae</taxon>
        <taxon>Trichogramma</taxon>
    </lineage>
</organism>
<dbReference type="EMBL" id="JBJJXI010000022">
    <property type="protein sequence ID" value="KAL3404811.1"/>
    <property type="molecule type" value="Genomic_DNA"/>
</dbReference>
<keyword evidence="1" id="KW-0732">Signal</keyword>
<accession>A0ABD2XH82</accession>
<proteinExistence type="predicted"/>
<evidence type="ECO:0000313" key="3">
    <source>
        <dbReference type="Proteomes" id="UP001627154"/>
    </source>
</evidence>
<feature type="chain" id="PRO_5044778040" evidence="1">
    <location>
        <begin position="25"/>
        <end position="129"/>
    </location>
</feature>
<protein>
    <submittedName>
        <fullName evidence="2">Uncharacterized protein</fullName>
    </submittedName>
</protein>
<evidence type="ECO:0000313" key="2">
    <source>
        <dbReference type="EMBL" id="KAL3404811.1"/>
    </source>
</evidence>
<comment type="caution">
    <text evidence="2">The sequence shown here is derived from an EMBL/GenBank/DDBJ whole genome shotgun (WGS) entry which is preliminary data.</text>
</comment>
<reference evidence="2 3" key="1">
    <citation type="journal article" date="2024" name="bioRxiv">
        <title>A reference genome for Trichogramma kaykai: A tiny desert-dwelling parasitoid wasp with competing sex-ratio distorters.</title>
        <authorList>
            <person name="Culotta J."/>
            <person name="Lindsey A.R."/>
        </authorList>
    </citation>
    <scope>NUCLEOTIDE SEQUENCE [LARGE SCALE GENOMIC DNA]</scope>
    <source>
        <strain evidence="2 3">KSX58</strain>
    </source>
</reference>
<evidence type="ECO:0000256" key="1">
    <source>
        <dbReference type="SAM" id="SignalP"/>
    </source>
</evidence>
<gene>
    <name evidence="2" type="ORF">TKK_002484</name>
</gene>
<dbReference type="AlphaFoldDB" id="A0ABD2XH82"/>
<dbReference type="Proteomes" id="UP001627154">
    <property type="component" value="Unassembled WGS sequence"/>
</dbReference>
<name>A0ABD2XH82_9HYME</name>
<feature type="signal peptide" evidence="1">
    <location>
        <begin position="1"/>
        <end position="24"/>
    </location>
</feature>
<keyword evidence="3" id="KW-1185">Reference proteome</keyword>